<reference evidence="2" key="1">
    <citation type="submission" date="2023-05" db="EMBL/GenBank/DDBJ databases">
        <title>Whole genome sequence of Commensalibacter sp.</title>
        <authorList>
            <person name="Charoenyingcharoen P."/>
            <person name="Yukphan P."/>
        </authorList>
    </citation>
    <scope>NUCLEOTIDE SEQUENCE</scope>
    <source>
        <strain evidence="2">TBRC 16381</strain>
    </source>
</reference>
<organism evidence="2 3">
    <name type="scientific">Commensalibacter oyaizuii</name>
    <dbReference type="NCBI Taxonomy" id="3043873"/>
    <lineage>
        <taxon>Bacteria</taxon>
        <taxon>Pseudomonadati</taxon>
        <taxon>Pseudomonadota</taxon>
        <taxon>Alphaproteobacteria</taxon>
        <taxon>Acetobacterales</taxon>
        <taxon>Acetobacteraceae</taxon>
    </lineage>
</organism>
<dbReference type="InterPro" id="IPR001296">
    <property type="entry name" value="Glyco_trans_1"/>
</dbReference>
<sequence length="387" mass="43287">MGAFFAPSLSSNPLIDPHVIIGGEVSRASGLGEGARVMFQALQKHHISSSLLDISPYSLSLRHYQRAYRVLSTHRYAPLILHINAPQIPFALLSLPRSLLKKRKIIGYWAWELSVLPKDWEAGFRYVHEIWVPSLFVAEAVKPLATKYHKIVRIIPHPIADRINYPVEHITRAQLGLPKDKLVILVSFSLSSSFARKNPIASILAFRKACGNDPNICLILKITYGDEYQEDLKLIKKAIQGYDNIIINKNILSPQENQALIYHSDIVMSLHRSEGFGLVPAEAMLVGKAVIVTNWSATFEFIDQTCGMPVDYQLVPVKDSRQVYELKGAYWAEPDSDMAAQAIKKLIQNPYYRLALGRAACQKTLQTFNSQSLLEGLSAIGVITDQG</sequence>
<comment type="caution">
    <text evidence="2">The sequence shown here is derived from an EMBL/GenBank/DDBJ whole genome shotgun (WGS) entry which is preliminary data.</text>
</comment>
<evidence type="ECO:0000313" key="3">
    <source>
        <dbReference type="Proteomes" id="UP001431634"/>
    </source>
</evidence>
<protein>
    <submittedName>
        <fullName evidence="2">Glycosyltransferase family 4 protein</fullName>
        <ecNumber evidence="2">2.4.-.-</ecNumber>
    </submittedName>
</protein>
<dbReference type="EMBL" id="JASBAO010000001">
    <property type="protein sequence ID" value="MDI2090333.1"/>
    <property type="molecule type" value="Genomic_DNA"/>
</dbReference>
<accession>A0ABT6Q039</accession>
<keyword evidence="3" id="KW-1185">Reference proteome</keyword>
<dbReference type="Pfam" id="PF00534">
    <property type="entry name" value="Glycos_transf_1"/>
    <property type="match status" value="1"/>
</dbReference>
<dbReference type="SUPFAM" id="SSF53756">
    <property type="entry name" value="UDP-Glycosyltransferase/glycogen phosphorylase"/>
    <property type="match status" value="1"/>
</dbReference>
<dbReference type="PANTHER" id="PTHR46656:SF3">
    <property type="entry name" value="PUTATIVE-RELATED"/>
    <property type="match status" value="1"/>
</dbReference>
<dbReference type="Proteomes" id="UP001431634">
    <property type="component" value="Unassembled WGS sequence"/>
</dbReference>
<proteinExistence type="predicted"/>
<keyword evidence="2" id="KW-0328">Glycosyltransferase</keyword>
<feature type="domain" description="Glycosyl transferase family 1" evidence="1">
    <location>
        <begin position="171"/>
        <end position="296"/>
    </location>
</feature>
<evidence type="ECO:0000259" key="1">
    <source>
        <dbReference type="Pfam" id="PF00534"/>
    </source>
</evidence>
<dbReference type="EC" id="2.4.-.-" evidence="2"/>
<dbReference type="CDD" id="cd03801">
    <property type="entry name" value="GT4_PimA-like"/>
    <property type="match status" value="1"/>
</dbReference>
<dbReference type="RefSeq" id="WP_281447480.1">
    <property type="nucleotide sequence ID" value="NZ_JASBAO010000001.1"/>
</dbReference>
<keyword evidence="2" id="KW-0808">Transferase</keyword>
<dbReference type="PANTHER" id="PTHR46656">
    <property type="entry name" value="PUTATIVE-RELATED"/>
    <property type="match status" value="1"/>
</dbReference>
<gene>
    <name evidence="2" type="ORF">QJV27_02860</name>
</gene>
<dbReference type="GO" id="GO:0016757">
    <property type="term" value="F:glycosyltransferase activity"/>
    <property type="evidence" value="ECO:0007669"/>
    <property type="project" value="UniProtKB-KW"/>
</dbReference>
<dbReference type="Gene3D" id="3.40.50.2000">
    <property type="entry name" value="Glycogen Phosphorylase B"/>
    <property type="match status" value="1"/>
</dbReference>
<name>A0ABT6Q039_9PROT</name>
<evidence type="ECO:0000313" key="2">
    <source>
        <dbReference type="EMBL" id="MDI2090333.1"/>
    </source>
</evidence>